<evidence type="ECO:0008006" key="3">
    <source>
        <dbReference type="Google" id="ProtNLM"/>
    </source>
</evidence>
<proteinExistence type="predicted"/>
<dbReference type="RefSeq" id="WP_159369709.1">
    <property type="nucleotide sequence ID" value="NZ_WMEO01000063.1"/>
</dbReference>
<comment type="caution">
    <text evidence="1">The sequence shown here is derived from an EMBL/GenBank/DDBJ whole genome shotgun (WGS) entry which is preliminary data.</text>
</comment>
<evidence type="ECO:0000313" key="2">
    <source>
        <dbReference type="Proteomes" id="UP000460194"/>
    </source>
</evidence>
<dbReference type="EMBL" id="WMEO01000063">
    <property type="protein sequence ID" value="MYL18255.1"/>
    <property type="molecule type" value="Genomic_DNA"/>
</dbReference>
<sequence>MSDNSTPGRKPRVADDEILDVLRAADDPVLSTAEVTERLPIKRSATYKRLNALREEGRLIGKEIGGRNTVWWVPDDPAGS</sequence>
<reference evidence="1 2" key="1">
    <citation type="submission" date="2019-11" db="EMBL/GenBank/DDBJ databases">
        <title>Genome sequences of 17 halophilic strains isolated from different environments.</title>
        <authorList>
            <person name="Furrow R.E."/>
        </authorList>
    </citation>
    <scope>NUCLEOTIDE SEQUENCE [LARGE SCALE GENOMIC DNA]</scope>
    <source>
        <strain evidence="1 2">22517_05_Cabo</strain>
    </source>
</reference>
<gene>
    <name evidence="1" type="ORF">GLW36_16645</name>
</gene>
<protein>
    <recommendedName>
        <fullName evidence="3">Helix-turn-helix domain-containing protein</fullName>
    </recommendedName>
</protein>
<name>A0A6B1ITQ6_9EURY</name>
<dbReference type="InterPro" id="IPR036390">
    <property type="entry name" value="WH_DNA-bd_sf"/>
</dbReference>
<dbReference type="SUPFAM" id="SSF46785">
    <property type="entry name" value="Winged helix' DNA-binding domain"/>
    <property type="match status" value="1"/>
</dbReference>
<evidence type="ECO:0000313" key="1">
    <source>
        <dbReference type="EMBL" id="MYL18255.1"/>
    </source>
</evidence>
<accession>A0A6B1ITQ6</accession>
<dbReference type="Proteomes" id="UP000460194">
    <property type="component" value="Unassembled WGS sequence"/>
</dbReference>
<dbReference type="AlphaFoldDB" id="A0A6B1ITQ6"/>
<organism evidence="1 2">
    <name type="scientific">Halorubrum distributum</name>
    <dbReference type="NCBI Taxonomy" id="29283"/>
    <lineage>
        <taxon>Archaea</taxon>
        <taxon>Methanobacteriati</taxon>
        <taxon>Methanobacteriota</taxon>
        <taxon>Stenosarchaea group</taxon>
        <taxon>Halobacteria</taxon>
        <taxon>Halobacteriales</taxon>
        <taxon>Haloferacaceae</taxon>
        <taxon>Halorubrum</taxon>
        <taxon>Halorubrum distributum group</taxon>
    </lineage>
</organism>